<feature type="signal peptide" evidence="1">
    <location>
        <begin position="1"/>
        <end position="29"/>
    </location>
</feature>
<name>A0ABS6UZ30_9PSEU</name>
<keyword evidence="4" id="KW-1185">Reference proteome</keyword>
<dbReference type="Pfam" id="PF12697">
    <property type="entry name" value="Abhydrolase_6"/>
    <property type="match status" value="1"/>
</dbReference>
<gene>
    <name evidence="3" type="ORF">I4I81_25170</name>
</gene>
<feature type="domain" description="AB hydrolase-1" evidence="2">
    <location>
        <begin position="80"/>
        <end position="336"/>
    </location>
</feature>
<dbReference type="GO" id="GO:0016787">
    <property type="term" value="F:hydrolase activity"/>
    <property type="evidence" value="ECO:0007669"/>
    <property type="project" value="UniProtKB-KW"/>
</dbReference>
<evidence type="ECO:0000259" key="2">
    <source>
        <dbReference type="Pfam" id="PF12697"/>
    </source>
</evidence>
<evidence type="ECO:0000313" key="4">
    <source>
        <dbReference type="Proteomes" id="UP000694287"/>
    </source>
</evidence>
<evidence type="ECO:0000313" key="3">
    <source>
        <dbReference type="EMBL" id="MBW0137525.1"/>
    </source>
</evidence>
<reference evidence="3 4" key="1">
    <citation type="submission" date="2020-11" db="EMBL/GenBank/DDBJ databases">
        <title>Pseudonocardia abyssalis sp. nov. and Pseudonocardia oceani sp. nov., description and phylogenomic analysis of two novel actinomycetes isolated from the deep Southern Ocean.</title>
        <authorList>
            <person name="Parra J."/>
        </authorList>
    </citation>
    <scope>NUCLEOTIDE SEQUENCE [LARGE SCALE GENOMIC DNA]</scope>
    <source>
        <strain evidence="3 4">KRD-168</strain>
    </source>
</reference>
<dbReference type="RefSeq" id="WP_218603551.1">
    <property type="nucleotide sequence ID" value="NZ_JADQDJ010000138.1"/>
</dbReference>
<protein>
    <submittedName>
        <fullName evidence="3">Alpha/beta hydrolase</fullName>
    </submittedName>
</protein>
<dbReference type="PANTHER" id="PTHR43798:SF33">
    <property type="entry name" value="HYDROLASE, PUTATIVE (AFU_ORTHOLOGUE AFUA_2G14860)-RELATED"/>
    <property type="match status" value="1"/>
</dbReference>
<dbReference type="InterPro" id="IPR000073">
    <property type="entry name" value="AB_hydrolase_1"/>
</dbReference>
<dbReference type="PANTHER" id="PTHR43798">
    <property type="entry name" value="MONOACYLGLYCEROL LIPASE"/>
    <property type="match status" value="1"/>
</dbReference>
<dbReference type="Proteomes" id="UP000694287">
    <property type="component" value="Unassembled WGS sequence"/>
</dbReference>
<dbReference type="EMBL" id="JADQDK010000001">
    <property type="protein sequence ID" value="MBW0137525.1"/>
    <property type="molecule type" value="Genomic_DNA"/>
</dbReference>
<evidence type="ECO:0000256" key="1">
    <source>
        <dbReference type="SAM" id="SignalP"/>
    </source>
</evidence>
<accession>A0ABS6UZ30</accession>
<comment type="caution">
    <text evidence="3">The sequence shown here is derived from an EMBL/GenBank/DDBJ whole genome shotgun (WGS) entry which is preliminary data.</text>
</comment>
<organism evidence="3 4">
    <name type="scientific">Pseudonocardia abyssalis</name>
    <dbReference type="NCBI Taxonomy" id="2792008"/>
    <lineage>
        <taxon>Bacteria</taxon>
        <taxon>Bacillati</taxon>
        <taxon>Actinomycetota</taxon>
        <taxon>Actinomycetes</taxon>
        <taxon>Pseudonocardiales</taxon>
        <taxon>Pseudonocardiaceae</taxon>
        <taxon>Pseudonocardia</taxon>
    </lineage>
</organism>
<feature type="chain" id="PRO_5047488139" evidence="1">
    <location>
        <begin position="30"/>
        <end position="347"/>
    </location>
</feature>
<sequence length="347" mass="36261">MRRRPITVTAALGAAVVAATILTAPVALADDSVVEVPISFTVQNTNTTTVPCASDGAEYTVRGTLVAPAQAVESGGSVSLLLHAVTFDQDYWQFDGVEDYNVARQLAEEGHAIVAVDRLGYGASDHPAGLATCFGSEADVAHQMVDALRSGDYELDKAKAPAFDRVYLGGSSVGGMISNLTAAHYGNVDGVLNFSWGDFAASPYGVLEVADATRRCLLGGDPGAEPNYAVFAKDSIDTFYFNSAEQAVREAVPTPNADPCGQVLSLGPALTVDTAMLARIDVPVLVQFGDADAIFPPPAADLQAARYLGSPEVTKSIIADASHYPVLEANHAQVVDDVDAWLDARTG</sequence>
<keyword evidence="1" id="KW-0732">Signal</keyword>
<keyword evidence="3" id="KW-0378">Hydrolase</keyword>
<dbReference type="InterPro" id="IPR050266">
    <property type="entry name" value="AB_hydrolase_sf"/>
</dbReference>
<proteinExistence type="predicted"/>